<sequence>MASDRAAWRRLTFVALGASLTSESCLNEKQSSYVSRCHLLLYYLEKYRSWSVKVNGKNGILINDKLYKSNNESYDIPLNCIFRFPSTSQTLLFRSMEWPLSKECIQYVTNAPIHENIFEECSNIAGVNSSSTSDCVDSIGQSLPNISDMSNSSNGTINNELNNDDKSIQEEKPVYSPTKLSFQAMKNLSDKQASGSSKKLFWRMERNASDVSRKSLLHEPSENLSEVFCEQKGDGCLESITVDLKCSNANDCADNILQVEDSNQAISMKHSISEERNFAEKMKAQNVVSNELIIEDMDTKSIIRKEFCSKSMPSSSSSSSPPPSSSSLVAASKVFCHLPEALIKMEMLNSAINGCRKSETIYSVDLDSNDTRKEKIAANIGTDNKLLNIPRFVHSAPPSPKSALLYSFMFCLMRLISYPPDPRERRSSGVAMEALCQGISLLMRHIFGTYELGRKSAVPFRVRQSVKDGRSRLQLCHSPPEFRTLRDASKKLSGSVQFRRMKPYQIHARTSIGSTFIEEQHIDKKEQNPPGKDLNENFKILSSQEKPLGGESISSVAADTNNNEFTDAATSRLKSRTMIGIYENTQMEYLHKPEMKKKNQFHSLDRQITTMKPIGVHSCSSIAKDLKSVEADAVQTEISNGSLIKFIATNYSCPTRKTGIDESVKTNHFAIKKDNRLLELGSKKVIQQVKPINGRTAIKRAQDSINTSHGITTIQINVEEKSKANDESQTKKIRVFDMERPTVAFDSNLIHETTNESPSASSYALENSKTNAIDQNLINMTNQSQALVPAHASCHSHNEQLLRTKLMPYNESIFTTYSNNKGYGLRGLLENSKRHQALPNLKEFPSLVGIDSQRSALPYISLECPQVGAPQALSIGTDAAQSSFSASTVDSIYKNVVLQPNSTSFLSNHENIDKIGFTNLLKLSSLDTLNFTSSAATSLLNSSYFDLLEKLVAQQYQLQNLLQNPYQSLQQLHIQQELPVLPATVAATSNAFSPQNANSFVSPLIPASNLNLFVTREPTNFTNEIRNAPPLASDLLPYSLLNNAHQQMNDPRLINKAFYESLLAENLMRRDEIHPMDRF</sequence>
<organism evidence="3 5">
    <name type="scientific">Dracunculus medinensis</name>
    <name type="common">Guinea worm</name>
    <dbReference type="NCBI Taxonomy" id="318479"/>
    <lineage>
        <taxon>Eukaryota</taxon>
        <taxon>Metazoa</taxon>
        <taxon>Ecdysozoa</taxon>
        <taxon>Nematoda</taxon>
        <taxon>Chromadorea</taxon>
        <taxon>Rhabditida</taxon>
        <taxon>Spirurina</taxon>
        <taxon>Dracunculoidea</taxon>
        <taxon>Dracunculidae</taxon>
        <taxon>Dracunculus</taxon>
    </lineage>
</organism>
<evidence type="ECO:0000313" key="2">
    <source>
        <dbReference type="EMBL" id="VDN59416.1"/>
    </source>
</evidence>
<reference evidence="2 4" key="2">
    <citation type="submission" date="2018-11" db="EMBL/GenBank/DDBJ databases">
        <authorList>
            <consortium name="Pathogen Informatics"/>
        </authorList>
    </citation>
    <scope>NUCLEOTIDE SEQUENCE [LARGE SCALE GENOMIC DNA]</scope>
</reference>
<dbReference type="STRING" id="318479.A0A158Q4W3"/>
<evidence type="ECO:0000313" key="5">
    <source>
        <dbReference type="WBParaSite" id="DME_0000586501-mRNA-1"/>
    </source>
</evidence>
<dbReference type="AlphaFoldDB" id="A0A158Q4W3"/>
<evidence type="ECO:0000313" key="4">
    <source>
        <dbReference type="Proteomes" id="UP000274756"/>
    </source>
</evidence>
<accession>A0A158Q4W3</accession>
<dbReference type="EMBL" id="UYYG01001181">
    <property type="protein sequence ID" value="VDN59416.1"/>
    <property type="molecule type" value="Genomic_DNA"/>
</dbReference>
<keyword evidence="4" id="KW-1185">Reference proteome</keyword>
<name>A0A158Q4W3_DRAME</name>
<dbReference type="Proteomes" id="UP000038040">
    <property type="component" value="Unplaced"/>
</dbReference>
<dbReference type="InterPro" id="IPR000253">
    <property type="entry name" value="FHA_dom"/>
</dbReference>
<evidence type="ECO:0000313" key="3">
    <source>
        <dbReference type="Proteomes" id="UP000038040"/>
    </source>
</evidence>
<dbReference type="OrthoDB" id="691130at2759"/>
<feature type="domain" description="FHA" evidence="1">
    <location>
        <begin position="14"/>
        <end position="67"/>
    </location>
</feature>
<dbReference type="WBParaSite" id="DME_0000586501-mRNA-1">
    <property type="protein sequence ID" value="DME_0000586501-mRNA-1"/>
    <property type="gene ID" value="DME_0000586501"/>
</dbReference>
<proteinExistence type="predicted"/>
<evidence type="ECO:0000259" key="1">
    <source>
        <dbReference type="PROSITE" id="PS50006"/>
    </source>
</evidence>
<protein>
    <submittedName>
        <fullName evidence="5">FHA domain-containing protein</fullName>
    </submittedName>
</protein>
<gene>
    <name evidence="2" type="ORF">DME_LOCUS9389</name>
</gene>
<dbReference type="Proteomes" id="UP000274756">
    <property type="component" value="Unassembled WGS sequence"/>
</dbReference>
<dbReference type="PROSITE" id="PS50006">
    <property type="entry name" value="FHA_DOMAIN"/>
    <property type="match status" value="1"/>
</dbReference>
<reference evidence="5" key="1">
    <citation type="submission" date="2016-04" db="UniProtKB">
        <authorList>
            <consortium name="WormBaseParasite"/>
        </authorList>
    </citation>
    <scope>IDENTIFICATION</scope>
</reference>